<dbReference type="SMART" id="SM01103">
    <property type="entry name" value="CRS1_YhbY"/>
    <property type="match status" value="3"/>
</dbReference>
<dbReference type="GO" id="GO:0009507">
    <property type="term" value="C:chloroplast"/>
    <property type="evidence" value="ECO:0007669"/>
    <property type="project" value="UniProtKB-SubCell"/>
</dbReference>
<evidence type="ECO:0000256" key="5">
    <source>
        <dbReference type="ARBA" id="ARBA00022737"/>
    </source>
</evidence>
<feature type="domain" description="CRM" evidence="13">
    <location>
        <begin position="652"/>
        <end position="752"/>
    </location>
</feature>
<keyword evidence="11" id="KW-0175">Coiled coil</keyword>
<evidence type="ECO:0000256" key="10">
    <source>
        <dbReference type="PROSITE-ProRule" id="PRU00626"/>
    </source>
</evidence>
<feature type="coiled-coil region" evidence="11">
    <location>
        <begin position="596"/>
        <end position="641"/>
    </location>
</feature>
<keyword evidence="3" id="KW-0934">Plastid</keyword>
<reference evidence="14" key="2">
    <citation type="submission" date="2021-03" db="UniProtKB">
        <authorList>
            <consortium name="EnsemblPlants"/>
        </authorList>
    </citation>
    <scope>IDENTIFICATION</scope>
</reference>
<dbReference type="PANTHER" id="PTHR31846:SF10">
    <property type="entry name" value="CHLOROPLASTIC GROUP IIA INTRON SPLICING FACILITATOR CRS1, CHLOROPLASTIC"/>
    <property type="match status" value="1"/>
</dbReference>
<evidence type="ECO:0000256" key="6">
    <source>
        <dbReference type="ARBA" id="ARBA00022884"/>
    </source>
</evidence>
<keyword evidence="9" id="KW-0687">Ribonucleoprotein</keyword>
<evidence type="ECO:0000313" key="14">
    <source>
        <dbReference type="EnsemblPlants" id="AUR62009017-RA:cds"/>
    </source>
</evidence>
<dbReference type="InterPro" id="IPR001890">
    <property type="entry name" value="RNA-binding_CRM"/>
</dbReference>
<dbReference type="PROSITE" id="PS51295">
    <property type="entry name" value="CRM"/>
    <property type="match status" value="3"/>
</dbReference>
<reference evidence="14" key="1">
    <citation type="journal article" date="2017" name="Nature">
        <title>The genome of Chenopodium quinoa.</title>
        <authorList>
            <person name="Jarvis D.E."/>
            <person name="Ho Y.S."/>
            <person name="Lightfoot D.J."/>
            <person name="Schmoeckel S.M."/>
            <person name="Li B."/>
            <person name="Borm T.J.A."/>
            <person name="Ohyanagi H."/>
            <person name="Mineta K."/>
            <person name="Michell C.T."/>
            <person name="Saber N."/>
            <person name="Kharbatia N.M."/>
            <person name="Rupper R.R."/>
            <person name="Sharp A.R."/>
            <person name="Dally N."/>
            <person name="Boughton B.A."/>
            <person name="Woo Y.H."/>
            <person name="Gao G."/>
            <person name="Schijlen E.G.W.M."/>
            <person name="Guo X."/>
            <person name="Momin A.A."/>
            <person name="Negrao S."/>
            <person name="Al-Babili S."/>
            <person name="Gehring C."/>
            <person name="Roessner U."/>
            <person name="Jung C."/>
            <person name="Murphy K."/>
            <person name="Arold S.T."/>
            <person name="Gojobori T."/>
            <person name="van der Linden C.G."/>
            <person name="van Loo E.N."/>
            <person name="Jellen E.N."/>
            <person name="Maughan P.J."/>
            <person name="Tester M."/>
        </authorList>
    </citation>
    <scope>NUCLEOTIDE SEQUENCE [LARGE SCALE GENOMIC DNA]</scope>
    <source>
        <strain evidence="14">cv. PI 614886</strain>
    </source>
</reference>
<feature type="compositionally biased region" description="Acidic residues" evidence="12">
    <location>
        <begin position="70"/>
        <end position="86"/>
    </location>
</feature>
<keyword evidence="6 10" id="KW-0694">RNA-binding</keyword>
<dbReference type="GO" id="GO:0006397">
    <property type="term" value="P:mRNA processing"/>
    <property type="evidence" value="ECO:0007669"/>
    <property type="project" value="UniProtKB-KW"/>
</dbReference>
<evidence type="ECO:0000256" key="8">
    <source>
        <dbReference type="ARBA" id="ARBA00023187"/>
    </source>
</evidence>
<accession>A0A803LAX8</accession>
<proteinExistence type="predicted"/>
<feature type="domain" description="CRM" evidence="13">
    <location>
        <begin position="242"/>
        <end position="338"/>
    </location>
</feature>
<dbReference type="GO" id="GO:1990904">
    <property type="term" value="C:ribonucleoprotein complex"/>
    <property type="evidence" value="ECO:0007669"/>
    <property type="project" value="UniProtKB-KW"/>
</dbReference>
<dbReference type="Pfam" id="PF01985">
    <property type="entry name" value="CRS1_YhbY"/>
    <property type="match status" value="3"/>
</dbReference>
<dbReference type="GO" id="GO:0003729">
    <property type="term" value="F:mRNA binding"/>
    <property type="evidence" value="ECO:0007669"/>
    <property type="project" value="InterPro"/>
</dbReference>
<evidence type="ECO:0000256" key="2">
    <source>
        <dbReference type="ARBA" id="ARBA00022528"/>
    </source>
</evidence>
<keyword evidence="4" id="KW-0507">mRNA processing</keyword>
<keyword evidence="7" id="KW-0809">Transit peptide</keyword>
<organism evidence="14 15">
    <name type="scientific">Chenopodium quinoa</name>
    <name type="common">Quinoa</name>
    <dbReference type="NCBI Taxonomy" id="63459"/>
    <lineage>
        <taxon>Eukaryota</taxon>
        <taxon>Viridiplantae</taxon>
        <taxon>Streptophyta</taxon>
        <taxon>Embryophyta</taxon>
        <taxon>Tracheophyta</taxon>
        <taxon>Spermatophyta</taxon>
        <taxon>Magnoliopsida</taxon>
        <taxon>eudicotyledons</taxon>
        <taxon>Gunneridae</taxon>
        <taxon>Pentapetalae</taxon>
        <taxon>Caryophyllales</taxon>
        <taxon>Chenopodiaceae</taxon>
        <taxon>Chenopodioideae</taxon>
        <taxon>Atripliceae</taxon>
        <taxon>Chenopodium</taxon>
    </lineage>
</organism>
<evidence type="ECO:0000256" key="3">
    <source>
        <dbReference type="ARBA" id="ARBA00022640"/>
    </source>
</evidence>
<comment type="subcellular location">
    <subcellularLocation>
        <location evidence="1">Plastid</location>
        <location evidence="1">Chloroplast</location>
    </subcellularLocation>
</comment>
<keyword evidence="2" id="KW-0150">Chloroplast</keyword>
<evidence type="ECO:0000256" key="1">
    <source>
        <dbReference type="ARBA" id="ARBA00004229"/>
    </source>
</evidence>
<keyword evidence="8" id="KW-0508">mRNA splicing</keyword>
<evidence type="ECO:0000256" key="4">
    <source>
        <dbReference type="ARBA" id="ARBA00022664"/>
    </source>
</evidence>
<evidence type="ECO:0000313" key="15">
    <source>
        <dbReference type="Proteomes" id="UP000596660"/>
    </source>
</evidence>
<dbReference type="GO" id="GO:0000373">
    <property type="term" value="P:Group II intron splicing"/>
    <property type="evidence" value="ECO:0007669"/>
    <property type="project" value="UniProtKB-ARBA"/>
</dbReference>
<feature type="region of interest" description="Disordered" evidence="12">
    <location>
        <begin position="62"/>
        <end position="98"/>
    </location>
</feature>
<feature type="domain" description="CRM" evidence="13">
    <location>
        <begin position="430"/>
        <end position="536"/>
    </location>
</feature>
<evidence type="ECO:0000256" key="11">
    <source>
        <dbReference type="SAM" id="Coils"/>
    </source>
</evidence>
<dbReference type="EnsemblPlants" id="AUR62009017-RA">
    <property type="protein sequence ID" value="AUR62009017-RA:cds"/>
    <property type="gene ID" value="AUR62009017"/>
</dbReference>
<evidence type="ECO:0000256" key="9">
    <source>
        <dbReference type="ARBA" id="ARBA00023274"/>
    </source>
</evidence>
<dbReference type="SUPFAM" id="SSF75471">
    <property type="entry name" value="YhbY-like"/>
    <property type="match status" value="3"/>
</dbReference>
<keyword evidence="5" id="KW-0677">Repeat</keyword>
<evidence type="ECO:0000259" key="13">
    <source>
        <dbReference type="PROSITE" id="PS51295"/>
    </source>
</evidence>
<sequence length="818" mass="94564">MTATFFLSPSNIQSISTPFLESFSSSPFSFSTKPLFLKIPKPLNSLSFNASSSFLQIRSFSTKNNSDNTTENDEFSEEIYDDDNNDYEATSSGSNKVKMPTAPWMKAPLFLPSDEVLNLSKLKQKKRTSIDETQKADRSLTKKISGRKGKKVVKKIVYKIERLQPGNDLVDTQKNLDNSLRIWDDTQRNLDNTQKNWGDFGGGLLLGDGGESKLRRKMPWDKEEKLVFRRMKREKVVTAAELSLDETLLKRLRVEASKMQKWIKVKKIGVTQAIVDEIHSIWANNELVMLQFDLPLCRNMDRAREIVEIKTGGLVVWSKKDSLVAYRGCNYFSRKLSRKAYVRPKLDINLTMDRDKDSLSTGLLMDRNLGIKPGDKSLYEREGDRLLDGLGPRFVDWWYPKPLPVDGDLLPEVVPGFKPPFRLCPPRVWPNVTDAELTYLRKLARPLPIHFVLGRNSKLQGLAAAILKLWEKSLFAKIAVKWGIPNTNNELMASELKANNNIYYLQRLTGGVLLLRNKFFIVLYRGKDFLPSNVANAVVEREIELQQWQLHEEDARLKAAGVVNYSDETSTDKSIIGTFSEFQHIQTISRNVHHINREAEIEFEAEKKSLEKELRKQEHKLAILKIKIEKAEKDLRKLNSAWMPSEEELDQELLTEEERECFRNLGLKMDRFLVLGRRGVFDGVIEGLHQHWKHRELVKVISMQKTFSQVLSTARTLERESGGILVCIKKLKKGHAIIIYRGKNYKRPIDFGRNLLDKKKALKRSLELQRLGSLKFFAHQREHEIADLKLKLVERKNFTVSHQETWVKLRHERQRYQV</sequence>
<dbReference type="AlphaFoldDB" id="A0A803LAX8"/>
<dbReference type="Proteomes" id="UP000596660">
    <property type="component" value="Unplaced"/>
</dbReference>
<dbReference type="InterPro" id="IPR035920">
    <property type="entry name" value="YhbY-like_sf"/>
</dbReference>
<dbReference type="InterPro" id="IPR045278">
    <property type="entry name" value="CRS1/CFM2/CFM3"/>
</dbReference>
<dbReference type="Gramene" id="AUR62009017-RA">
    <property type="protein sequence ID" value="AUR62009017-RA:cds"/>
    <property type="gene ID" value="AUR62009017"/>
</dbReference>
<name>A0A803LAX8_CHEQI</name>
<evidence type="ECO:0000256" key="12">
    <source>
        <dbReference type="SAM" id="MobiDB-lite"/>
    </source>
</evidence>
<dbReference type="Gene3D" id="3.30.110.60">
    <property type="entry name" value="YhbY-like"/>
    <property type="match status" value="3"/>
</dbReference>
<dbReference type="PANTHER" id="PTHR31846">
    <property type="entry name" value="CRS1 / YHBY (CRM) DOMAIN-CONTAINING PROTEIN"/>
    <property type="match status" value="1"/>
</dbReference>
<protein>
    <recommendedName>
        <fullName evidence="13">CRM domain-containing protein</fullName>
    </recommendedName>
</protein>
<evidence type="ECO:0000256" key="7">
    <source>
        <dbReference type="ARBA" id="ARBA00022946"/>
    </source>
</evidence>
<keyword evidence="15" id="KW-1185">Reference proteome</keyword>